<dbReference type="EMBL" id="CP014163">
    <property type="protein sequence ID" value="AMB99489.1"/>
    <property type="molecule type" value="Genomic_DNA"/>
</dbReference>
<organism evidence="1 2">
    <name type="scientific">Aerococcus urinaehominis</name>
    <dbReference type="NCBI Taxonomy" id="128944"/>
    <lineage>
        <taxon>Bacteria</taxon>
        <taxon>Bacillati</taxon>
        <taxon>Bacillota</taxon>
        <taxon>Bacilli</taxon>
        <taxon>Lactobacillales</taxon>
        <taxon>Aerococcaceae</taxon>
        <taxon>Aerococcus</taxon>
    </lineage>
</organism>
<dbReference type="Gene3D" id="3.40.50.2300">
    <property type="match status" value="2"/>
</dbReference>
<dbReference type="Proteomes" id="UP000062260">
    <property type="component" value="Chromosome"/>
</dbReference>
<evidence type="ECO:0000313" key="1">
    <source>
        <dbReference type="EMBL" id="AMB99489.1"/>
    </source>
</evidence>
<dbReference type="Pfam" id="PF04392">
    <property type="entry name" value="ABC_sub_bind"/>
    <property type="match status" value="1"/>
</dbReference>
<dbReference type="STRING" id="128944.AWM75_05540"/>
<evidence type="ECO:0000313" key="2">
    <source>
        <dbReference type="Proteomes" id="UP000062260"/>
    </source>
</evidence>
<proteinExistence type="predicted"/>
<dbReference type="InterPro" id="IPR028082">
    <property type="entry name" value="Peripla_BP_I"/>
</dbReference>
<dbReference type="PANTHER" id="PTHR35271:SF1">
    <property type="entry name" value="ABC TRANSPORTER, SUBSTRATE-BINDING LIPOPROTEIN"/>
    <property type="match status" value="1"/>
</dbReference>
<dbReference type="CDD" id="cd06325">
    <property type="entry name" value="PBP1_ABC_unchar_transporter"/>
    <property type="match status" value="1"/>
</dbReference>
<dbReference type="OrthoDB" id="9776955at2"/>
<dbReference type="RefSeq" id="WP_067979328.1">
    <property type="nucleotide sequence ID" value="NZ_CP014163.1"/>
</dbReference>
<accession>A0A109RGX0</accession>
<gene>
    <name evidence="1" type="ORF">AWM75_05540</name>
</gene>
<dbReference type="PROSITE" id="PS51257">
    <property type="entry name" value="PROKAR_LIPOPROTEIN"/>
    <property type="match status" value="1"/>
</dbReference>
<reference evidence="1 2" key="1">
    <citation type="journal article" date="2016" name="Genome Announc.">
        <title>Complete Genome Sequences of Aerococcus christensenii CCUG 28831T, Aerococcus sanguinicola CCUG 43001T, Aerococcus urinae CCUG 36881T, Aerococcus urinaeequi CCUG 28094T, Aerococcus urinaehominis CCUG 42038 BT, and Aerococcus viridans CCUG 4311T.</title>
        <authorList>
            <person name="Carkaci D."/>
            <person name="Dargis R."/>
            <person name="Nielsen X.C."/>
            <person name="Skovgaard O."/>
            <person name="Fuursted K."/>
            <person name="Christensen J.J."/>
        </authorList>
    </citation>
    <scope>NUCLEOTIDE SEQUENCE [LARGE SCALE GENOMIC DNA]</scope>
    <source>
        <strain evidence="1 2">CCUG42038B</strain>
    </source>
</reference>
<sequence length="318" mass="34007">MSSRFSWWAMCLILLLGLTGCQQADQDPSVKQVGILQFSENPTMDQVVAGFKKGLADHGFREDDNLVIDLENAAQDHSNLYGIAGKMTRVYDLSLGLGTPPTQALANAGNDNPIVFAAVSDPKGANLVASYDRPGGNVTGASDMVLPNQGIDFLRQHVPELKTIGVLYNAGEVNSQIQFENVKAYGESVGLKVEGMTITNTNDVQHAITALAGKVDAVYLPTDHSIVQTIATIANTLHAMKVPAVGADVAQLEACIATFGVNYEERGYRAGEMAAEILQGQASPAELAVDLPDKLDKTINDDMAHHLGFDPKTLKEEN</sequence>
<dbReference type="KEGG" id="auh:AWM75_05540"/>
<keyword evidence="2" id="KW-1185">Reference proteome</keyword>
<protein>
    <submittedName>
        <fullName evidence="1">Uncharacterized protein</fullName>
    </submittedName>
</protein>
<dbReference type="SUPFAM" id="SSF53822">
    <property type="entry name" value="Periplasmic binding protein-like I"/>
    <property type="match status" value="1"/>
</dbReference>
<dbReference type="InterPro" id="IPR007487">
    <property type="entry name" value="ABC_transpt-TYRBP-like"/>
</dbReference>
<name>A0A109RGX0_9LACT</name>
<dbReference type="AlphaFoldDB" id="A0A109RGX0"/>
<reference evidence="2" key="2">
    <citation type="submission" date="2016-01" db="EMBL/GenBank/DDBJ databases">
        <title>Six Aerococcus type strain genome sequencing and assembly using PacBio and Illumina Hiseq.</title>
        <authorList>
            <person name="Carkaci D."/>
            <person name="Dargis R."/>
            <person name="Nielsen X.C."/>
            <person name="Skovgaard O."/>
            <person name="Fuursted K."/>
            <person name="Christensen J.J."/>
        </authorList>
    </citation>
    <scope>NUCLEOTIDE SEQUENCE [LARGE SCALE GENOMIC DNA]</scope>
    <source>
        <strain evidence="2">CCUG42038B</strain>
    </source>
</reference>
<dbReference type="PANTHER" id="PTHR35271">
    <property type="entry name" value="ABC TRANSPORTER, SUBSTRATE-BINDING LIPOPROTEIN-RELATED"/>
    <property type="match status" value="1"/>
</dbReference>